<dbReference type="EMBL" id="SORE01000022">
    <property type="protein sequence ID" value="TDY42230.1"/>
    <property type="molecule type" value="Genomic_DNA"/>
</dbReference>
<dbReference type="SUPFAM" id="SSF55729">
    <property type="entry name" value="Acyl-CoA N-acyltransferases (Nat)"/>
    <property type="match status" value="1"/>
</dbReference>
<sequence length="233" mass="26652">MRLERKCFKDVDLTDPFFDSLKASYSEFTEWFTRKAQENAYVFTTEQGAVDGFLYLKVEDGMVSDVNPVLASARRLKVGTLKINAHGTKLGERFIKKIFDHATYEGVQEIYVTVFDVHAPLIALLCRYGFIKRASKKSANGIESVLVKRLYDQHHGIVARYPIVSLPGQRAYLLSLKPEWHTRLLPDSILKTETADIVQDISHTNSIHKVYLTAMTGCRWTQARRRASDLQNH</sequence>
<proteinExistence type="predicted"/>
<reference evidence="1 2" key="1">
    <citation type="submission" date="2019-03" db="EMBL/GenBank/DDBJ databases">
        <title>Genomic Encyclopedia of Type Strains, Phase III (KMG-III): the genomes of soil and plant-associated and newly described type strains.</title>
        <authorList>
            <person name="Whitman W."/>
        </authorList>
    </citation>
    <scope>NUCLEOTIDE SEQUENCE [LARGE SCALE GENOMIC DNA]</scope>
    <source>
        <strain evidence="1 2">LMG 29544</strain>
    </source>
</reference>
<organism evidence="1 2">
    <name type="scientific">Paraburkholderia rhizosphaerae</name>
    <dbReference type="NCBI Taxonomy" id="480658"/>
    <lineage>
        <taxon>Bacteria</taxon>
        <taxon>Pseudomonadati</taxon>
        <taxon>Pseudomonadota</taxon>
        <taxon>Betaproteobacteria</taxon>
        <taxon>Burkholderiales</taxon>
        <taxon>Burkholderiaceae</taxon>
        <taxon>Paraburkholderia</taxon>
    </lineage>
</organism>
<evidence type="ECO:0000313" key="2">
    <source>
        <dbReference type="Proteomes" id="UP000295509"/>
    </source>
</evidence>
<evidence type="ECO:0000313" key="1">
    <source>
        <dbReference type="EMBL" id="TDY42230.1"/>
    </source>
</evidence>
<dbReference type="Proteomes" id="UP000295509">
    <property type="component" value="Unassembled WGS sequence"/>
</dbReference>
<protein>
    <recommendedName>
        <fullName evidence="3">N-acetyltransferase domain-containing protein</fullName>
    </recommendedName>
</protein>
<gene>
    <name evidence="1" type="ORF">BX592_12239</name>
</gene>
<comment type="caution">
    <text evidence="1">The sequence shown here is derived from an EMBL/GenBank/DDBJ whole genome shotgun (WGS) entry which is preliminary data.</text>
</comment>
<dbReference type="AlphaFoldDB" id="A0A4R8LJ04"/>
<evidence type="ECO:0008006" key="3">
    <source>
        <dbReference type="Google" id="ProtNLM"/>
    </source>
</evidence>
<dbReference type="InterPro" id="IPR016181">
    <property type="entry name" value="Acyl_CoA_acyltransferase"/>
</dbReference>
<accession>A0A4R8LJ04</accession>
<keyword evidence="2" id="KW-1185">Reference proteome</keyword>
<dbReference type="Gene3D" id="3.40.630.30">
    <property type="match status" value="1"/>
</dbReference>
<name>A0A4R8LJ04_9BURK</name>